<evidence type="ECO:0000256" key="1">
    <source>
        <dbReference type="ARBA" id="ARBA00022737"/>
    </source>
</evidence>
<evidence type="ECO:0000313" key="5">
    <source>
        <dbReference type="EMBL" id="KAF8405340.1"/>
    </source>
</evidence>
<dbReference type="InterPro" id="IPR038005">
    <property type="entry name" value="RX-like_CC"/>
</dbReference>
<keyword evidence="6" id="KW-1185">Reference proteome</keyword>
<protein>
    <recommendedName>
        <fullName evidence="4">Disease resistance N-terminal domain-containing protein</fullName>
    </recommendedName>
</protein>
<dbReference type="AlphaFoldDB" id="A0A834ZH71"/>
<evidence type="ECO:0000259" key="4">
    <source>
        <dbReference type="Pfam" id="PF18052"/>
    </source>
</evidence>
<sequence>MAEPVVSFVVERLGDLLIQEVIFLYGASEQVQRMQTKMKRMQCFLKDADTIQERDERVRNWVADIRDIAYDAEDVIDTFILKVSSRMRGGLQGIFKRYTCIFNEWIDLHKVGMQMEAIQVRIRDVSNSLQTYGIKSIGQGEGTRSTNEWKQKLRRSYSHVEEEDVIGLEEGIKALVAELIKEEVRFRVVSIVGIGGSGKTTLAK</sequence>
<reference evidence="5 6" key="1">
    <citation type="submission" date="2020-04" db="EMBL/GenBank/DDBJ databases">
        <title>Plant Genome Project.</title>
        <authorList>
            <person name="Zhang R.-G."/>
        </authorList>
    </citation>
    <scope>NUCLEOTIDE SEQUENCE [LARGE SCALE GENOMIC DNA]</scope>
    <source>
        <strain evidence="5">YNK0</strain>
        <tissue evidence="5">Leaf</tissue>
    </source>
</reference>
<dbReference type="Pfam" id="PF18052">
    <property type="entry name" value="Rx_N"/>
    <property type="match status" value="1"/>
</dbReference>
<dbReference type="Gene3D" id="3.40.50.300">
    <property type="entry name" value="P-loop containing nucleotide triphosphate hydrolases"/>
    <property type="match status" value="1"/>
</dbReference>
<dbReference type="GO" id="GO:0000166">
    <property type="term" value="F:nucleotide binding"/>
    <property type="evidence" value="ECO:0007669"/>
    <property type="project" value="UniProtKB-KW"/>
</dbReference>
<evidence type="ECO:0000256" key="2">
    <source>
        <dbReference type="ARBA" id="ARBA00022741"/>
    </source>
</evidence>
<dbReference type="CDD" id="cd14798">
    <property type="entry name" value="RX-CC_like"/>
    <property type="match status" value="1"/>
</dbReference>
<dbReference type="PANTHER" id="PTHR19338:SF66">
    <property type="entry name" value="NB-ARC DOMAIN-CONTAINING PROTEIN"/>
    <property type="match status" value="1"/>
</dbReference>
<dbReference type="OMA" id="NDENCHR"/>
<proteinExistence type="predicted"/>
<dbReference type="InterPro" id="IPR027417">
    <property type="entry name" value="P-loop_NTPase"/>
</dbReference>
<dbReference type="Gene3D" id="1.20.5.4130">
    <property type="match status" value="1"/>
</dbReference>
<feature type="domain" description="Disease resistance N-terminal" evidence="4">
    <location>
        <begin position="5"/>
        <end position="87"/>
    </location>
</feature>
<dbReference type="InterPro" id="IPR041118">
    <property type="entry name" value="Rx_N"/>
</dbReference>
<dbReference type="SUPFAM" id="SSF52540">
    <property type="entry name" value="P-loop containing nucleoside triphosphate hydrolases"/>
    <property type="match status" value="1"/>
</dbReference>
<keyword evidence="1" id="KW-0677">Repeat</keyword>
<organism evidence="5 6">
    <name type="scientific">Tetracentron sinense</name>
    <name type="common">Spur-leaf</name>
    <dbReference type="NCBI Taxonomy" id="13715"/>
    <lineage>
        <taxon>Eukaryota</taxon>
        <taxon>Viridiplantae</taxon>
        <taxon>Streptophyta</taxon>
        <taxon>Embryophyta</taxon>
        <taxon>Tracheophyta</taxon>
        <taxon>Spermatophyta</taxon>
        <taxon>Magnoliopsida</taxon>
        <taxon>Trochodendrales</taxon>
        <taxon>Trochodendraceae</taxon>
        <taxon>Tetracentron</taxon>
    </lineage>
</organism>
<gene>
    <name evidence="5" type="ORF">HHK36_010244</name>
</gene>
<dbReference type="EMBL" id="JABCRI010000006">
    <property type="protein sequence ID" value="KAF8405340.1"/>
    <property type="molecule type" value="Genomic_DNA"/>
</dbReference>
<evidence type="ECO:0000313" key="6">
    <source>
        <dbReference type="Proteomes" id="UP000655225"/>
    </source>
</evidence>
<keyword evidence="3" id="KW-0611">Plant defense</keyword>
<dbReference type="OrthoDB" id="3027644at2759"/>
<name>A0A834ZH71_TETSI</name>
<dbReference type="Proteomes" id="UP000655225">
    <property type="component" value="Unassembled WGS sequence"/>
</dbReference>
<dbReference type="PANTHER" id="PTHR19338">
    <property type="entry name" value="TRANSLOCASE OF INNER MITOCHONDRIAL MEMBRANE 13 HOMOLOG"/>
    <property type="match status" value="1"/>
</dbReference>
<dbReference type="GO" id="GO:0006952">
    <property type="term" value="P:defense response"/>
    <property type="evidence" value="ECO:0007669"/>
    <property type="project" value="UniProtKB-KW"/>
</dbReference>
<comment type="caution">
    <text evidence="5">The sequence shown here is derived from an EMBL/GenBank/DDBJ whole genome shotgun (WGS) entry which is preliminary data.</text>
</comment>
<accession>A0A834ZH71</accession>
<evidence type="ECO:0000256" key="3">
    <source>
        <dbReference type="ARBA" id="ARBA00022821"/>
    </source>
</evidence>
<keyword evidence="2" id="KW-0547">Nucleotide-binding</keyword>